<protein>
    <submittedName>
        <fullName evidence="6">HlyD family efflux transporter periplasmic adaptor subunit</fullName>
    </submittedName>
</protein>
<dbReference type="Proteomes" id="UP001371218">
    <property type="component" value="Unassembled WGS sequence"/>
</dbReference>
<accession>A0ABU9BVV8</accession>
<dbReference type="Gene3D" id="1.10.287.470">
    <property type="entry name" value="Helix hairpin bin"/>
    <property type="match status" value="1"/>
</dbReference>
<dbReference type="RefSeq" id="WP_341428531.1">
    <property type="nucleotide sequence ID" value="NZ_JBBUTG010000025.1"/>
</dbReference>
<feature type="domain" description="YbhG-like alpha-helical hairpin" evidence="5">
    <location>
        <begin position="92"/>
        <end position="221"/>
    </location>
</feature>
<comment type="caution">
    <text evidence="6">The sequence shown here is derived from an EMBL/GenBank/DDBJ whole genome shotgun (WGS) entry which is preliminary data.</text>
</comment>
<evidence type="ECO:0000256" key="3">
    <source>
        <dbReference type="SAM" id="Coils"/>
    </source>
</evidence>
<keyword evidence="2 3" id="KW-0175">Coiled coil</keyword>
<keyword evidence="4" id="KW-0812">Transmembrane</keyword>
<feature type="transmembrane region" description="Helical" evidence="4">
    <location>
        <begin position="22"/>
        <end position="43"/>
    </location>
</feature>
<evidence type="ECO:0000256" key="4">
    <source>
        <dbReference type="SAM" id="Phobius"/>
    </source>
</evidence>
<comment type="subcellular location">
    <subcellularLocation>
        <location evidence="1">Cell envelope</location>
    </subcellularLocation>
</comment>
<evidence type="ECO:0000256" key="1">
    <source>
        <dbReference type="ARBA" id="ARBA00004196"/>
    </source>
</evidence>
<dbReference type="PANTHER" id="PTHR32347">
    <property type="entry name" value="EFFLUX SYSTEM COMPONENT YKNX-RELATED"/>
    <property type="match status" value="1"/>
</dbReference>
<evidence type="ECO:0000256" key="2">
    <source>
        <dbReference type="ARBA" id="ARBA00023054"/>
    </source>
</evidence>
<dbReference type="Gene3D" id="2.40.50.100">
    <property type="match status" value="1"/>
</dbReference>
<reference evidence="6 7" key="1">
    <citation type="submission" date="2024-04" db="EMBL/GenBank/DDBJ databases">
        <title>Novel species of the genus Ideonella isolated from streams.</title>
        <authorList>
            <person name="Lu H."/>
        </authorList>
    </citation>
    <scope>NUCLEOTIDE SEQUENCE [LARGE SCALE GENOMIC DNA]</scope>
    <source>
        <strain evidence="6 7">DXS29W</strain>
    </source>
</reference>
<feature type="coiled-coil region" evidence="3">
    <location>
        <begin position="127"/>
        <end position="185"/>
    </location>
</feature>
<evidence type="ECO:0000313" key="6">
    <source>
        <dbReference type="EMBL" id="MEK8034103.1"/>
    </source>
</evidence>
<dbReference type="SUPFAM" id="SSF111369">
    <property type="entry name" value="HlyD-like secretion proteins"/>
    <property type="match status" value="2"/>
</dbReference>
<name>A0ABU9BVV8_9BURK</name>
<keyword evidence="4" id="KW-0472">Membrane</keyword>
<keyword evidence="4" id="KW-1133">Transmembrane helix</keyword>
<gene>
    <name evidence="6" type="ORF">AACH06_25035</name>
</gene>
<dbReference type="EMBL" id="JBBUTG010000025">
    <property type="protein sequence ID" value="MEK8034103.1"/>
    <property type="molecule type" value="Genomic_DNA"/>
</dbReference>
<keyword evidence="7" id="KW-1185">Reference proteome</keyword>
<dbReference type="InterPro" id="IPR059052">
    <property type="entry name" value="HH_YbhG-like"/>
</dbReference>
<organism evidence="6 7">
    <name type="scientific">Ideonella lacteola</name>
    <dbReference type="NCBI Taxonomy" id="2984193"/>
    <lineage>
        <taxon>Bacteria</taxon>
        <taxon>Pseudomonadati</taxon>
        <taxon>Pseudomonadota</taxon>
        <taxon>Betaproteobacteria</taxon>
        <taxon>Burkholderiales</taxon>
        <taxon>Sphaerotilaceae</taxon>
        <taxon>Ideonella</taxon>
    </lineage>
</organism>
<dbReference type="InterPro" id="IPR050465">
    <property type="entry name" value="UPF0194_transport"/>
</dbReference>
<sequence length="346" mass="36754">MNHHPPGFATVDAPAARSAVNALGRAVVLVACLAASLAALAMAGCKSADEHGWSGYAEGDYIYIAAPVSGTLQTLSVQPGQQVAAGTSLFTLDATPAQAARAEADARLRAAQAQAQNTTKGRRADEIAVVRAQLAQAQALAARAESEWQRQKALVEQHFVSQSRLDDAATARQQARDRVAELEAQLKVSHLPARPDETDSAKAQVDAAEQAQKQLAWREQQAVQTAPAAGLVADTFWRPGEYVPAGQPVLSLLPPAARKARFYVPEAELGALKIGQAVKLQCDGCGTPIEAHISRINSQPEYTPPVIYSNTQRAKLVFLVEARPEADQAARLHPGQPLDVHLASAR</sequence>
<evidence type="ECO:0000313" key="7">
    <source>
        <dbReference type="Proteomes" id="UP001371218"/>
    </source>
</evidence>
<evidence type="ECO:0000259" key="5">
    <source>
        <dbReference type="Pfam" id="PF25881"/>
    </source>
</evidence>
<dbReference type="PANTHER" id="PTHR32347:SF23">
    <property type="entry name" value="BLL5650 PROTEIN"/>
    <property type="match status" value="1"/>
</dbReference>
<dbReference type="Pfam" id="PF25881">
    <property type="entry name" value="HH_YBHG"/>
    <property type="match status" value="1"/>
</dbReference>
<proteinExistence type="predicted"/>
<dbReference type="Gene3D" id="2.40.30.170">
    <property type="match status" value="1"/>
</dbReference>